<proteinExistence type="inferred from homology"/>
<evidence type="ECO:0008006" key="7">
    <source>
        <dbReference type="Google" id="ProtNLM"/>
    </source>
</evidence>
<dbReference type="Gramene" id="OPUNC10G09820.2">
    <property type="protein sequence ID" value="OPUNC10G09820.2"/>
    <property type="gene ID" value="OPUNC10G09820"/>
</dbReference>
<dbReference type="EnsemblPlants" id="OPUNC10G09820.2">
    <property type="protein sequence ID" value="OPUNC10G09820.2"/>
    <property type="gene ID" value="OPUNC10G09820"/>
</dbReference>
<dbReference type="PANTHER" id="PTHR47926:SF483">
    <property type="entry name" value="TETRATRICOPEPTIDE-LIKE HELICAL DOMAIN SUPERFAMILY"/>
    <property type="match status" value="1"/>
</dbReference>
<dbReference type="InterPro" id="IPR002885">
    <property type="entry name" value="PPR_rpt"/>
</dbReference>
<dbReference type="FunFam" id="1.25.40.10:FF:000797">
    <property type="entry name" value="Pentatricopeptide repeat-containing protein chloroplastic"/>
    <property type="match status" value="1"/>
</dbReference>
<dbReference type="AlphaFoldDB" id="A0A0E0M839"/>
<keyword evidence="6" id="KW-1185">Reference proteome</keyword>
<evidence type="ECO:0000313" key="5">
    <source>
        <dbReference type="EnsemblPlants" id="OPUNC10G09820.2"/>
    </source>
</evidence>
<name>A0A0E0M839_ORYPU</name>
<feature type="repeat" description="PPR" evidence="4">
    <location>
        <begin position="266"/>
        <end position="300"/>
    </location>
</feature>
<reference evidence="5" key="1">
    <citation type="submission" date="2015-04" db="UniProtKB">
        <authorList>
            <consortium name="EnsemblPlants"/>
        </authorList>
    </citation>
    <scope>IDENTIFICATION</scope>
</reference>
<dbReference type="Pfam" id="PF20431">
    <property type="entry name" value="E_motif"/>
    <property type="match status" value="1"/>
</dbReference>
<dbReference type="Gene3D" id="1.25.40.10">
    <property type="entry name" value="Tetratricopeptide repeat domain"/>
    <property type="match status" value="3"/>
</dbReference>
<dbReference type="PROSITE" id="PS51375">
    <property type="entry name" value="PPR"/>
    <property type="match status" value="3"/>
</dbReference>
<keyword evidence="2" id="KW-0809">Transit peptide</keyword>
<accession>A0A0E0M839</accession>
<feature type="repeat" description="PPR" evidence="4">
    <location>
        <begin position="301"/>
        <end position="335"/>
    </location>
</feature>
<evidence type="ECO:0000256" key="4">
    <source>
        <dbReference type="PROSITE-ProRule" id="PRU00708"/>
    </source>
</evidence>
<evidence type="ECO:0000256" key="3">
    <source>
        <dbReference type="ARBA" id="ARBA00061659"/>
    </source>
</evidence>
<dbReference type="eggNOG" id="KOG4197">
    <property type="taxonomic scope" value="Eukaryota"/>
</dbReference>
<dbReference type="Proteomes" id="UP000026962">
    <property type="component" value="Chromosome 10"/>
</dbReference>
<dbReference type="NCBIfam" id="TIGR00756">
    <property type="entry name" value="PPR"/>
    <property type="match status" value="4"/>
</dbReference>
<dbReference type="GO" id="GO:0003723">
    <property type="term" value="F:RNA binding"/>
    <property type="evidence" value="ECO:0007669"/>
    <property type="project" value="InterPro"/>
</dbReference>
<dbReference type="GO" id="GO:0009451">
    <property type="term" value="P:RNA modification"/>
    <property type="evidence" value="ECO:0007669"/>
    <property type="project" value="InterPro"/>
</dbReference>
<evidence type="ECO:0000313" key="6">
    <source>
        <dbReference type="Proteomes" id="UP000026962"/>
    </source>
</evidence>
<sequence>MPPPFDAPPLPAHLLRHLDGRALSTHFIDPIIRAASASASAPHHAFSLFLLLLRSALRPSHLTFPFLARAAARLASPRLALAVHAQPLRRGLLPADLHVANSLVHMYAACALPGLARRLFDEIPRPNLVSWNALLDGYAKCRDLPAARRVFARMPQRDVVSWSAMIDGCVKCGEHREALAVFEMMEATAARHDGVRANDVTMVSVLGACAHLGDLVRGRKMHRYLEEHGFPLNIRLATSLVDMYAKCGAIVEALEIFHAVPVESTDVLIWNTMIGGLAVHGMSRESLQMFQKMEHAAVVPDEITYLCLLSACVHGGLVDEAWSFFRLLEAQGLRPHVEHYACLVDVLGRAGRLEEAYGVVKSMPMKPSVSVLGALLNACHLHGWVELGEAVGRQLVHLQPDHDGRYIGLSNIYAVARRWQEAKKARKVMEERGVKKVPGFSEIDVGRGLCRFIAQDKTHPGSAEIYALLKLIAMDMKMKDDVTVPDYTCMGCSGVPRSVLSTIFCTISSTSLIFGRCLACRTRHLFATDASLAADFKLGVGLHPLYEVLFASRPVPVQRSPPGKELVEHDTVAPYVVLAAEASCVDIRTTEWFYVGTVTAIVFAACLADSSWRYFKPRAVSSATLSRIAHDAGLGDLDDRPLRPSCLMATSTLRRGSRTLRMTQPKPPSPSTSERLNPRVALLSSWKVKMRRLLFARCGSDSCRYRPNDSALISDDTFREHSDPDRRASRSVDVLLFDRADSERVVAAAAAAATADDRPRRSSLSQPANPKHCIAFDMLPGEDDDASPALHQRHGAPEERSVHVHSRQATVLNSDPYYYFQLSTQDKSFTQQKPKVFVLIKLKRKRNRKLLVFSLVCQ</sequence>
<evidence type="ECO:0000256" key="2">
    <source>
        <dbReference type="ARBA" id="ARBA00022946"/>
    </source>
</evidence>
<feature type="repeat" description="PPR" evidence="4">
    <location>
        <begin position="127"/>
        <end position="161"/>
    </location>
</feature>
<dbReference type="InterPro" id="IPR046960">
    <property type="entry name" value="PPR_At4g14850-like_plant"/>
</dbReference>
<dbReference type="GO" id="GO:0005737">
    <property type="term" value="C:cytoplasm"/>
    <property type="evidence" value="ECO:0007669"/>
    <property type="project" value="UniProtKB-ARBA"/>
</dbReference>
<keyword evidence="1" id="KW-0677">Repeat</keyword>
<dbReference type="PANTHER" id="PTHR47926">
    <property type="entry name" value="PENTATRICOPEPTIDE REPEAT-CONTAINING PROTEIN"/>
    <property type="match status" value="1"/>
</dbReference>
<reference evidence="5" key="2">
    <citation type="submission" date="2018-05" db="EMBL/GenBank/DDBJ databases">
        <title>OpunRS2 (Oryza punctata Reference Sequence Version 2).</title>
        <authorList>
            <person name="Zhang J."/>
            <person name="Kudrna D."/>
            <person name="Lee S."/>
            <person name="Talag J."/>
            <person name="Welchert J."/>
            <person name="Wing R.A."/>
        </authorList>
    </citation>
    <scope>NUCLEOTIDE SEQUENCE [LARGE SCALE GENOMIC DNA]</scope>
</reference>
<protein>
    <recommendedName>
        <fullName evidence="7">DYW domain-containing protein</fullName>
    </recommendedName>
</protein>
<comment type="similarity">
    <text evidence="3">Belongs to the PPR family. PCMP-E subfamily.</text>
</comment>
<dbReference type="STRING" id="4537.A0A0E0M839"/>
<evidence type="ECO:0000256" key="1">
    <source>
        <dbReference type="ARBA" id="ARBA00022737"/>
    </source>
</evidence>
<dbReference type="OMA" id="IRTTEWF"/>
<organism evidence="5">
    <name type="scientific">Oryza punctata</name>
    <name type="common">Red rice</name>
    <dbReference type="NCBI Taxonomy" id="4537"/>
    <lineage>
        <taxon>Eukaryota</taxon>
        <taxon>Viridiplantae</taxon>
        <taxon>Streptophyta</taxon>
        <taxon>Embryophyta</taxon>
        <taxon>Tracheophyta</taxon>
        <taxon>Spermatophyta</taxon>
        <taxon>Magnoliopsida</taxon>
        <taxon>Liliopsida</taxon>
        <taxon>Poales</taxon>
        <taxon>Poaceae</taxon>
        <taxon>BOP clade</taxon>
        <taxon>Oryzoideae</taxon>
        <taxon>Oryzeae</taxon>
        <taxon>Oryzinae</taxon>
        <taxon>Oryza</taxon>
    </lineage>
</organism>
<dbReference type="FunFam" id="1.25.40.10:FF:000422">
    <property type="entry name" value="Pentatricopeptide repeat-containing protein"/>
    <property type="match status" value="1"/>
</dbReference>
<dbReference type="Pfam" id="PF01535">
    <property type="entry name" value="PPR"/>
    <property type="match status" value="4"/>
</dbReference>
<dbReference type="FunFam" id="1.25.40.10:FF:000415">
    <property type="entry name" value="Pentatricopeptide repeat-containing protein"/>
    <property type="match status" value="1"/>
</dbReference>
<dbReference type="InterPro" id="IPR011990">
    <property type="entry name" value="TPR-like_helical_dom_sf"/>
</dbReference>
<dbReference type="Pfam" id="PF13041">
    <property type="entry name" value="PPR_2"/>
    <property type="match status" value="1"/>
</dbReference>
<dbReference type="InterPro" id="IPR046848">
    <property type="entry name" value="E_motif"/>
</dbReference>